<dbReference type="AlphaFoldDB" id="C2M977"/>
<evidence type="ECO:0000313" key="1">
    <source>
        <dbReference type="EMBL" id="EEK17704.1"/>
    </source>
</evidence>
<dbReference type="OrthoDB" id="9783544at2"/>
<keyword evidence="2" id="KW-1185">Reference proteome</keyword>
<protein>
    <submittedName>
        <fullName evidence="1">Uncharacterized protein</fullName>
    </submittedName>
</protein>
<dbReference type="EMBL" id="ACLR01000013">
    <property type="protein sequence ID" value="EEK17704.1"/>
    <property type="molecule type" value="Genomic_DNA"/>
</dbReference>
<sequence>MPFIANIAQLKSLAIVGTAKNVGKTESLNYILGALRERYPELQLALTSIGIDGELRDQVTQTDKPEITLHEGMRFVTAENFFRKKLLPAEIFDIDRIYSSSIGRLIYARARGIGKTLIAGPPSTGGLRRVVTRMRQEGVDLTLIDGALSRLSLASPSVAEGMVLATGSAYSAQPEQLIKRMRELMRLIRLPQLTDRKLAEQLAEVDKGVRLLTDEGAIVDPGFASALTPDMWRDTTWLAEGDTLYVPGVVSDKLLSQLRLIKRHRQLVVKDFTRIFASGQAVQSYLATGREIKTLYSSKLMAVTFNPLAPSGYRLDSERMCERLSETLEVPVYDVRRL</sequence>
<dbReference type="eggNOG" id="ENOG502Z9AE">
    <property type="taxonomic scope" value="Bacteria"/>
</dbReference>
<name>C2M977_9PORP</name>
<gene>
    <name evidence="1" type="ORF">PORUE0001_1464</name>
</gene>
<proteinExistence type="predicted"/>
<reference evidence="1 2" key="1">
    <citation type="submission" date="2009-04" db="EMBL/GenBank/DDBJ databases">
        <authorList>
            <person name="Sebastian Y."/>
            <person name="Madupu R."/>
            <person name="Durkin A.S."/>
            <person name="Torralba M."/>
            <person name="Methe B."/>
            <person name="Sutton G.G."/>
            <person name="Strausberg R.L."/>
            <person name="Nelson K.E."/>
        </authorList>
    </citation>
    <scope>NUCLEOTIDE SEQUENCE [LARGE SCALE GENOMIC DNA]</scope>
    <source>
        <strain evidence="1 2">60-3</strain>
    </source>
</reference>
<dbReference type="RefSeq" id="WP_007364471.1">
    <property type="nucleotide sequence ID" value="NZ_ACLR01000013.1"/>
</dbReference>
<accession>C2M977</accession>
<evidence type="ECO:0000313" key="2">
    <source>
        <dbReference type="Proteomes" id="UP000003303"/>
    </source>
</evidence>
<dbReference type="STRING" id="596327.PORUE0001_1464"/>
<comment type="caution">
    <text evidence="1">The sequence shown here is derived from an EMBL/GenBank/DDBJ whole genome shotgun (WGS) entry which is preliminary data.</text>
</comment>
<dbReference type="Proteomes" id="UP000003303">
    <property type="component" value="Unassembled WGS sequence"/>
</dbReference>
<organism evidence="1 2">
    <name type="scientific">Porphyromonas uenonis 60-3</name>
    <dbReference type="NCBI Taxonomy" id="596327"/>
    <lineage>
        <taxon>Bacteria</taxon>
        <taxon>Pseudomonadati</taxon>
        <taxon>Bacteroidota</taxon>
        <taxon>Bacteroidia</taxon>
        <taxon>Bacteroidales</taxon>
        <taxon>Porphyromonadaceae</taxon>
        <taxon>Porphyromonas</taxon>
    </lineage>
</organism>